<feature type="compositionally biased region" description="Low complexity" evidence="8">
    <location>
        <begin position="411"/>
        <end position="426"/>
    </location>
</feature>
<dbReference type="PROSITE" id="PS51450">
    <property type="entry name" value="LRR"/>
    <property type="match status" value="1"/>
</dbReference>
<feature type="transmembrane region" description="Helical" evidence="9">
    <location>
        <begin position="505"/>
        <end position="524"/>
    </location>
</feature>
<evidence type="ECO:0000256" key="5">
    <source>
        <dbReference type="ARBA" id="ARBA00022824"/>
    </source>
</evidence>
<evidence type="ECO:0000256" key="3">
    <source>
        <dbReference type="ARBA" id="ARBA00017057"/>
    </source>
</evidence>
<dbReference type="EMBL" id="JAAPAO010000034">
    <property type="protein sequence ID" value="KAF4676469.1"/>
    <property type="molecule type" value="Genomic_DNA"/>
</dbReference>
<evidence type="ECO:0000313" key="11">
    <source>
        <dbReference type="Proteomes" id="UP000591131"/>
    </source>
</evidence>
<comment type="caution">
    <text evidence="10">The sequence shown here is derived from an EMBL/GenBank/DDBJ whole genome shotgun (WGS) entry which is preliminary data.</text>
</comment>
<keyword evidence="7 9" id="KW-0472">Membrane</keyword>
<dbReference type="PANTHER" id="PTHR22708">
    <property type="entry name" value="LEUCINE-RICH REPEAT-CONTAINING PROTEIN 56"/>
    <property type="match status" value="1"/>
</dbReference>
<dbReference type="GO" id="GO:0005787">
    <property type="term" value="C:signal peptidase complex"/>
    <property type="evidence" value="ECO:0007669"/>
    <property type="project" value="InterPro"/>
</dbReference>
<gene>
    <name evidence="10" type="ORF">FOL47_006107</name>
</gene>
<evidence type="ECO:0000256" key="2">
    <source>
        <dbReference type="ARBA" id="ARBA00007324"/>
    </source>
</evidence>
<dbReference type="InterPro" id="IPR032675">
    <property type="entry name" value="LRR_dom_sf"/>
</dbReference>
<dbReference type="SUPFAM" id="SSF52058">
    <property type="entry name" value="L domain-like"/>
    <property type="match status" value="1"/>
</dbReference>
<dbReference type="Gene3D" id="3.80.10.10">
    <property type="entry name" value="Ribonuclease Inhibitor"/>
    <property type="match status" value="1"/>
</dbReference>
<evidence type="ECO:0000256" key="6">
    <source>
        <dbReference type="ARBA" id="ARBA00022989"/>
    </source>
</evidence>
<keyword evidence="5" id="KW-0256">Endoplasmic reticulum</keyword>
<keyword evidence="4 9" id="KW-0812">Transmembrane</keyword>
<organism evidence="10 11">
    <name type="scientific">Perkinsus chesapeaki</name>
    <name type="common">Clam parasite</name>
    <name type="synonym">Perkinsus andrewsi</name>
    <dbReference type="NCBI Taxonomy" id="330153"/>
    <lineage>
        <taxon>Eukaryota</taxon>
        <taxon>Sar</taxon>
        <taxon>Alveolata</taxon>
        <taxon>Perkinsozoa</taxon>
        <taxon>Perkinsea</taxon>
        <taxon>Perkinsida</taxon>
        <taxon>Perkinsidae</taxon>
        <taxon>Perkinsus</taxon>
    </lineage>
</organism>
<dbReference type="Pfam" id="PF06703">
    <property type="entry name" value="SPC25"/>
    <property type="match status" value="1"/>
</dbReference>
<dbReference type="AlphaFoldDB" id="A0A7J6MXV4"/>
<feature type="transmembrane region" description="Helical" evidence="9">
    <location>
        <begin position="474"/>
        <end position="493"/>
    </location>
</feature>
<sequence length="610" mass="67279">MASSSGTTSVPPLRCDIAQSQNVLECMVTDITEEFIRGHLKNDEDLDRVTEVAMKLDSDVHDVSSLGEHLPSLTVLNLSGSYIREARSLGTRLSMLVVLNLSRSSLSDLSGMSSLLPNLQELYIAFNCLTTMDGIEWMDSLQIVDLEGNSISSLNDLSALATCSSIWNISLAGNDVVRKATLGDILKLVPSLEVLDDVTRVDCLSQEDLISFTIHELYRGRQLSGRSSEAFTGKGSTAVGRKVTAEEMLKICPDLEDFTNPLEIEGSEVGDGGSSSEPDEVSLVLEEAKRRVAGHRNIMDTLSGFYSARPPYTGSTVASGGDRHTRPGTREATLSRAMTARGCPGVPYPGTPASVLTTGGEIFSGSPLKAIRYRKRQEKMGEEEDKQERRRLSVDEAGLDIRQLIAKKGQSNNNNSSSHNRGNGNRPRVEVPHGIETRTASNLYSSYEIIKAVNEFLEDALPALGYIEDTSLPWIRILLMALACTAGVIGQFFLKFPDDSSTLKLCVFGYFLFSGITCLVDFIWTRSSDMQVKDRETGDRIFIDVEMQGFSSELVLRLRCNNPDMSEEIKESIGNFFHDDGELDGQELLTRFDVLYRRFTTHRRSSKKAE</sequence>
<evidence type="ECO:0000256" key="1">
    <source>
        <dbReference type="ARBA" id="ARBA00004477"/>
    </source>
</evidence>
<evidence type="ECO:0000313" key="10">
    <source>
        <dbReference type="EMBL" id="KAF4676469.1"/>
    </source>
</evidence>
<dbReference type="PANTHER" id="PTHR22708:SF0">
    <property type="entry name" value="LEUCINE-RICH REPEAT-CONTAINING PROTEIN 56"/>
    <property type="match status" value="1"/>
</dbReference>
<keyword evidence="6 9" id="KW-1133">Transmembrane helix</keyword>
<evidence type="ECO:0000256" key="7">
    <source>
        <dbReference type="ARBA" id="ARBA00023136"/>
    </source>
</evidence>
<dbReference type="InterPro" id="IPR001611">
    <property type="entry name" value="Leu-rich_rpt"/>
</dbReference>
<keyword evidence="11" id="KW-1185">Reference proteome</keyword>
<accession>A0A7J6MXV4</accession>
<name>A0A7J6MXV4_PERCH</name>
<evidence type="ECO:0000256" key="9">
    <source>
        <dbReference type="SAM" id="Phobius"/>
    </source>
</evidence>
<dbReference type="InterPro" id="IPR040091">
    <property type="entry name" value="LRRC56"/>
</dbReference>
<evidence type="ECO:0000256" key="8">
    <source>
        <dbReference type="SAM" id="MobiDB-lite"/>
    </source>
</evidence>
<reference evidence="10 11" key="1">
    <citation type="submission" date="2020-04" db="EMBL/GenBank/DDBJ databases">
        <title>Perkinsus chesapeaki whole genome sequence.</title>
        <authorList>
            <person name="Bogema D.R."/>
        </authorList>
    </citation>
    <scope>NUCLEOTIDE SEQUENCE [LARGE SCALE GENOMIC DNA]</scope>
    <source>
        <strain evidence="10">ATCC PRA-425</strain>
    </source>
</reference>
<dbReference type="InterPro" id="IPR009582">
    <property type="entry name" value="Spc2/SPCS2"/>
</dbReference>
<comment type="subcellular location">
    <subcellularLocation>
        <location evidence="1">Endoplasmic reticulum membrane</location>
        <topology evidence="1">Multi-pass membrane protein</topology>
    </subcellularLocation>
</comment>
<dbReference type="GO" id="GO:0006465">
    <property type="term" value="P:signal peptide processing"/>
    <property type="evidence" value="ECO:0007669"/>
    <property type="project" value="InterPro"/>
</dbReference>
<evidence type="ECO:0000256" key="4">
    <source>
        <dbReference type="ARBA" id="ARBA00022692"/>
    </source>
</evidence>
<feature type="region of interest" description="Disordered" evidence="8">
    <location>
        <begin position="405"/>
        <end position="430"/>
    </location>
</feature>
<comment type="similarity">
    <text evidence="2">Belongs to the SPCS2 family.</text>
</comment>
<dbReference type="OrthoDB" id="676979at2759"/>
<protein>
    <recommendedName>
        <fullName evidence="3">Signal peptidase complex subunit 2</fullName>
    </recommendedName>
</protein>
<dbReference type="Proteomes" id="UP000591131">
    <property type="component" value="Unassembled WGS sequence"/>
</dbReference>
<proteinExistence type="inferred from homology"/>